<dbReference type="InterPro" id="IPR011712">
    <property type="entry name" value="Sig_transdc_His_kin_sub3_dim/P"/>
</dbReference>
<organism evidence="8">
    <name type="scientific">Methylobacterium bullatum</name>
    <dbReference type="NCBI Taxonomy" id="570505"/>
    <lineage>
        <taxon>Bacteria</taxon>
        <taxon>Pseudomonadati</taxon>
        <taxon>Pseudomonadota</taxon>
        <taxon>Alphaproteobacteria</taxon>
        <taxon>Hyphomicrobiales</taxon>
        <taxon>Methylobacteriaceae</taxon>
        <taxon>Methylobacterium</taxon>
    </lineage>
</organism>
<evidence type="ECO:0000256" key="5">
    <source>
        <dbReference type="ARBA" id="ARBA00023012"/>
    </source>
</evidence>
<reference evidence="8" key="1">
    <citation type="submission" date="2019-12" db="EMBL/GenBank/DDBJ databases">
        <authorList>
            <person name="Cremers G."/>
        </authorList>
    </citation>
    <scope>NUCLEOTIDE SEQUENCE</scope>
    <source>
        <strain evidence="8">Mbul2</strain>
        <plasmid evidence="8">1</plasmid>
    </source>
</reference>
<dbReference type="Pfam" id="PF00672">
    <property type="entry name" value="HAMP"/>
    <property type="match status" value="1"/>
</dbReference>
<dbReference type="CDD" id="cd06225">
    <property type="entry name" value="HAMP"/>
    <property type="match status" value="1"/>
</dbReference>
<dbReference type="PROSITE" id="PS50885">
    <property type="entry name" value="HAMP"/>
    <property type="match status" value="1"/>
</dbReference>
<dbReference type="CDD" id="cd16917">
    <property type="entry name" value="HATPase_UhpB-NarQ-NarX-like"/>
    <property type="match status" value="1"/>
</dbReference>
<dbReference type="SMART" id="SM00304">
    <property type="entry name" value="HAMP"/>
    <property type="match status" value="1"/>
</dbReference>
<name>A0A679JP72_9HYPH</name>
<dbReference type="Gene3D" id="3.30.565.10">
    <property type="entry name" value="Histidine kinase-like ATPase, C-terminal domain"/>
    <property type="match status" value="1"/>
</dbReference>
<feature type="domain" description="HAMP" evidence="7">
    <location>
        <begin position="184"/>
        <end position="236"/>
    </location>
</feature>
<feature type="transmembrane region" description="Helical" evidence="6">
    <location>
        <begin position="165"/>
        <end position="188"/>
    </location>
</feature>
<evidence type="ECO:0000313" key="8">
    <source>
        <dbReference type="EMBL" id="CAA2138416.1"/>
    </source>
</evidence>
<dbReference type="AlphaFoldDB" id="A0A679JP72"/>
<keyword evidence="6" id="KW-1133">Transmembrane helix</keyword>
<dbReference type="InterPro" id="IPR036890">
    <property type="entry name" value="HATPase_C_sf"/>
</dbReference>
<keyword evidence="4 8" id="KW-0418">Kinase</keyword>
<evidence type="ECO:0000256" key="3">
    <source>
        <dbReference type="ARBA" id="ARBA00022679"/>
    </source>
</evidence>
<comment type="subcellular location">
    <subcellularLocation>
        <location evidence="1">Membrane</location>
    </subcellularLocation>
</comment>
<dbReference type="EC" id="2.7.13.3" evidence="8"/>
<geneLocation type="plasmid" evidence="8">
    <name>1</name>
</geneLocation>
<evidence type="ECO:0000259" key="7">
    <source>
        <dbReference type="PROSITE" id="PS50885"/>
    </source>
</evidence>
<evidence type="ECO:0000256" key="6">
    <source>
        <dbReference type="SAM" id="Phobius"/>
    </source>
</evidence>
<dbReference type="GO" id="GO:0016020">
    <property type="term" value="C:membrane"/>
    <property type="evidence" value="ECO:0007669"/>
    <property type="project" value="UniProtKB-SubCell"/>
</dbReference>
<keyword evidence="6" id="KW-0812">Transmembrane</keyword>
<gene>
    <name evidence="8" type="primary">comP</name>
    <name evidence="8" type="ORF">MBLL_01135</name>
</gene>
<dbReference type="InterPro" id="IPR003594">
    <property type="entry name" value="HATPase_dom"/>
</dbReference>
<dbReference type="PANTHER" id="PTHR24421">
    <property type="entry name" value="NITRATE/NITRITE SENSOR PROTEIN NARX-RELATED"/>
    <property type="match status" value="1"/>
</dbReference>
<evidence type="ECO:0000256" key="2">
    <source>
        <dbReference type="ARBA" id="ARBA00022553"/>
    </source>
</evidence>
<accession>A0A679JP72</accession>
<keyword evidence="3 8" id="KW-0808">Transferase</keyword>
<dbReference type="Gene3D" id="1.20.5.1930">
    <property type="match status" value="1"/>
</dbReference>
<dbReference type="Pfam" id="PF07730">
    <property type="entry name" value="HisKA_3"/>
    <property type="match status" value="1"/>
</dbReference>
<dbReference type="Pfam" id="PF02518">
    <property type="entry name" value="HATPase_c"/>
    <property type="match status" value="1"/>
</dbReference>
<keyword evidence="8" id="KW-0614">Plasmid</keyword>
<keyword evidence="6" id="KW-0472">Membrane</keyword>
<dbReference type="Gene3D" id="6.10.340.10">
    <property type="match status" value="1"/>
</dbReference>
<evidence type="ECO:0000256" key="1">
    <source>
        <dbReference type="ARBA" id="ARBA00004370"/>
    </source>
</evidence>
<dbReference type="PANTHER" id="PTHR24421:SF58">
    <property type="entry name" value="SIGNAL TRANSDUCTION HISTIDINE-PROTEIN KINASE_PHOSPHATASE UHPB"/>
    <property type="match status" value="1"/>
</dbReference>
<dbReference type="SUPFAM" id="SSF55874">
    <property type="entry name" value="ATPase domain of HSP90 chaperone/DNA topoisomerase II/histidine kinase"/>
    <property type="match status" value="1"/>
</dbReference>
<dbReference type="GO" id="GO:0046983">
    <property type="term" value="F:protein dimerization activity"/>
    <property type="evidence" value="ECO:0007669"/>
    <property type="project" value="InterPro"/>
</dbReference>
<keyword evidence="5" id="KW-0902">Two-component regulatory system</keyword>
<dbReference type="InterPro" id="IPR050482">
    <property type="entry name" value="Sensor_HK_TwoCompSys"/>
</dbReference>
<feature type="transmembrane region" description="Helical" evidence="6">
    <location>
        <begin position="6"/>
        <end position="28"/>
    </location>
</feature>
<dbReference type="InterPro" id="IPR003660">
    <property type="entry name" value="HAMP_dom"/>
</dbReference>
<dbReference type="EMBL" id="LR743510">
    <property type="protein sequence ID" value="CAA2138416.1"/>
    <property type="molecule type" value="Genomic_DNA"/>
</dbReference>
<sequence length="478" mass="51686">MRIVTSVVLQVIAIALLCLACAVVWVVLDVNRTIEADATSSADRVVREVQEFGWRELTWRGSAGRNAKYAFPDWRSSDVLRVISPGYCVTITWLDETPRRLCGNETEVSPEPPEIFVRLYTMIFGESRPVERHLLVNRRSVGTVSAVADHAAVLRKAWRQVSVEFLIAATMSGGICLLVVLVVGHALMPAEIITGGLRRLETGDLTVRLPAFRTREFQHIARAFNDLTGRLALTTQQRATLTKRLFIVQEEERRSLGRDLHDEFGQCLTATSALAGAIAAGTRGDRPDIAEDAGEIGVLTERMMQTLRNALARLRPPELIEMGLVRCLDHLVATWNARSFSSQAASTAPSSGSARPVFRLDIVGDPGIVPEPVALALYRIAQECLTNAVRHGRPSEVKVRIVCASEPARAVSLIVEDDGGGDPADLTVGGGHGILGIRERMVALGGVLSIGAAPMGIRIEATIPCAAGSVASHLDHPA</sequence>
<dbReference type="GO" id="GO:0000155">
    <property type="term" value="F:phosphorelay sensor kinase activity"/>
    <property type="evidence" value="ECO:0007669"/>
    <property type="project" value="InterPro"/>
</dbReference>
<proteinExistence type="predicted"/>
<protein>
    <submittedName>
        <fullName evidence="8">Sensor histidine kinase ComP</fullName>
        <ecNumber evidence="8">2.7.13.3</ecNumber>
    </submittedName>
</protein>
<evidence type="ECO:0000256" key="4">
    <source>
        <dbReference type="ARBA" id="ARBA00022777"/>
    </source>
</evidence>
<keyword evidence="2" id="KW-0597">Phosphoprotein</keyword>